<dbReference type="PROSITE" id="PS50280">
    <property type="entry name" value="SET"/>
    <property type="match status" value="1"/>
</dbReference>
<accession>A0ABP0CX47</accession>
<dbReference type="EMBL" id="CAWUHB010000103">
    <property type="protein sequence ID" value="CAK7235724.1"/>
    <property type="molecule type" value="Genomic_DNA"/>
</dbReference>
<dbReference type="SMART" id="SM00317">
    <property type="entry name" value="SET"/>
    <property type="match status" value="1"/>
</dbReference>
<dbReference type="PANTHER" id="PTHR47332">
    <property type="entry name" value="SET DOMAIN-CONTAINING PROTEIN 5"/>
    <property type="match status" value="1"/>
</dbReference>
<dbReference type="Pfam" id="PF00856">
    <property type="entry name" value="SET"/>
    <property type="match status" value="1"/>
</dbReference>
<keyword evidence="4" id="KW-1185">Reference proteome</keyword>
<feature type="domain" description="SET" evidence="2">
    <location>
        <begin position="123"/>
        <end position="291"/>
    </location>
</feature>
<dbReference type="InterPro" id="IPR053185">
    <property type="entry name" value="SET_domain_protein"/>
</dbReference>
<dbReference type="CDD" id="cd20071">
    <property type="entry name" value="SET_SMYD"/>
    <property type="match status" value="1"/>
</dbReference>
<feature type="chain" id="PRO_5045516782" description="SET domain-containing protein" evidence="1">
    <location>
        <begin position="31"/>
        <end position="426"/>
    </location>
</feature>
<proteinExistence type="predicted"/>
<sequence>MASSLRPVLRSPRQLLLLVLLTVLPTTAVSSTGTCLWRHNAWPSPRAAVCHRPVDSTAGTDHLLQHTPWTHRPRCIQAGDLTACVYTEQGLSLVTTPDAASDAAAAAAAFSVEQEWSEQTSQPPLLFAVRGIPGKGKGAVATRNIARGALVLNERPLLLARLDLFGNGNGNDTSALLPHHHDLQQLLHDALAQLSPAEQDAIHDLAVFRQRGDATSSLVEDILRTNGLGVSVGGGVAHTGLYPRIARLNHACRPNTPTDSMFWRYSPRTLAVEFVALRDIAAGEELTLSYTQRDTVEATRHDLLTHWGFHCACSVCSSKTERQRLDDSMARLKAIEARLAGGDHLGQDLVRQHTDEMMALVDGDDALRGPRGAYSYHLVVAAQAAWAHGHGRLAREYTERALVAAIEYGGPDDEHVGVLRHVLKMM</sequence>
<reference evidence="3 4" key="1">
    <citation type="submission" date="2024-01" db="EMBL/GenBank/DDBJ databases">
        <authorList>
            <person name="Allen C."/>
            <person name="Tagirdzhanova G."/>
        </authorList>
    </citation>
    <scope>NUCLEOTIDE SEQUENCE [LARGE SCALE GENOMIC DNA]</scope>
</reference>
<dbReference type="InterPro" id="IPR046341">
    <property type="entry name" value="SET_dom_sf"/>
</dbReference>
<evidence type="ECO:0000259" key="2">
    <source>
        <dbReference type="PROSITE" id="PS50280"/>
    </source>
</evidence>
<gene>
    <name evidence="3" type="ORF">SCUCBS95973_009363</name>
</gene>
<keyword evidence="1" id="KW-0732">Signal</keyword>
<comment type="caution">
    <text evidence="3">The sequence shown here is derived from an EMBL/GenBank/DDBJ whole genome shotgun (WGS) entry which is preliminary data.</text>
</comment>
<evidence type="ECO:0000256" key="1">
    <source>
        <dbReference type="SAM" id="SignalP"/>
    </source>
</evidence>
<evidence type="ECO:0000313" key="3">
    <source>
        <dbReference type="EMBL" id="CAK7235724.1"/>
    </source>
</evidence>
<name>A0ABP0CX47_9PEZI</name>
<evidence type="ECO:0000313" key="4">
    <source>
        <dbReference type="Proteomes" id="UP001642405"/>
    </source>
</evidence>
<feature type="signal peptide" evidence="1">
    <location>
        <begin position="1"/>
        <end position="30"/>
    </location>
</feature>
<organism evidence="3 4">
    <name type="scientific">Sporothrix curviconia</name>
    <dbReference type="NCBI Taxonomy" id="1260050"/>
    <lineage>
        <taxon>Eukaryota</taxon>
        <taxon>Fungi</taxon>
        <taxon>Dikarya</taxon>
        <taxon>Ascomycota</taxon>
        <taxon>Pezizomycotina</taxon>
        <taxon>Sordariomycetes</taxon>
        <taxon>Sordariomycetidae</taxon>
        <taxon>Ophiostomatales</taxon>
        <taxon>Ophiostomataceae</taxon>
        <taxon>Sporothrix</taxon>
    </lineage>
</organism>
<dbReference type="InterPro" id="IPR001214">
    <property type="entry name" value="SET_dom"/>
</dbReference>
<dbReference type="SUPFAM" id="SSF82199">
    <property type="entry name" value="SET domain"/>
    <property type="match status" value="1"/>
</dbReference>
<dbReference type="PANTHER" id="PTHR47332:SF4">
    <property type="entry name" value="SET DOMAIN-CONTAINING PROTEIN 5"/>
    <property type="match status" value="1"/>
</dbReference>
<dbReference type="Gene3D" id="2.170.270.10">
    <property type="entry name" value="SET domain"/>
    <property type="match status" value="1"/>
</dbReference>
<dbReference type="Proteomes" id="UP001642405">
    <property type="component" value="Unassembled WGS sequence"/>
</dbReference>
<protein>
    <recommendedName>
        <fullName evidence="2">SET domain-containing protein</fullName>
    </recommendedName>
</protein>